<protein>
    <submittedName>
        <fullName evidence="1">Uncharacterized protein</fullName>
    </submittedName>
</protein>
<name>A0A0D7BB19_9AGAR</name>
<keyword evidence="2" id="KW-1185">Reference proteome</keyword>
<evidence type="ECO:0000313" key="1">
    <source>
        <dbReference type="EMBL" id="KIY66701.1"/>
    </source>
</evidence>
<organism evidence="1 2">
    <name type="scientific">Cylindrobasidium torrendii FP15055 ss-10</name>
    <dbReference type="NCBI Taxonomy" id="1314674"/>
    <lineage>
        <taxon>Eukaryota</taxon>
        <taxon>Fungi</taxon>
        <taxon>Dikarya</taxon>
        <taxon>Basidiomycota</taxon>
        <taxon>Agaricomycotina</taxon>
        <taxon>Agaricomycetes</taxon>
        <taxon>Agaricomycetidae</taxon>
        <taxon>Agaricales</taxon>
        <taxon>Marasmiineae</taxon>
        <taxon>Physalacriaceae</taxon>
        <taxon>Cylindrobasidium</taxon>
    </lineage>
</organism>
<accession>A0A0D7BB19</accession>
<dbReference type="Pfam" id="PF14953">
    <property type="entry name" value="DUF4504"/>
    <property type="match status" value="1"/>
</dbReference>
<dbReference type="OrthoDB" id="3267419at2759"/>
<dbReference type="InterPro" id="IPR027850">
    <property type="entry name" value="DUF4504"/>
</dbReference>
<gene>
    <name evidence="1" type="ORF">CYLTODRAFT_25259</name>
</gene>
<dbReference type="Proteomes" id="UP000054007">
    <property type="component" value="Unassembled WGS sequence"/>
</dbReference>
<proteinExistence type="predicted"/>
<dbReference type="AlphaFoldDB" id="A0A0D7BB19"/>
<sequence>MTNFPITVDAILHSPALADLNFSRARKTQFARDVALVVSGIRLAYLVDALPANVTMDYDRLLKSIPRADVRHVYEPIFQQSFLVNELLFKQMMSSSYLPMFVSTSPLSIVSASSTVQHLLDTLATAFGQCANRTVDLSSGSDESTMVALAGVLLEYPVAYVPCSTTPEACVSLTVYHIQAILQGLEGWVNIVSFSSPTKLSLTVDVEALRVRYQRRGALKVKVEQTVEVVDKLVL</sequence>
<reference evidence="1 2" key="1">
    <citation type="journal article" date="2015" name="Fungal Genet. Biol.">
        <title>Evolution of novel wood decay mechanisms in Agaricales revealed by the genome sequences of Fistulina hepatica and Cylindrobasidium torrendii.</title>
        <authorList>
            <person name="Floudas D."/>
            <person name="Held B.W."/>
            <person name="Riley R."/>
            <person name="Nagy L.G."/>
            <person name="Koehler G."/>
            <person name="Ransdell A.S."/>
            <person name="Younus H."/>
            <person name="Chow J."/>
            <person name="Chiniquy J."/>
            <person name="Lipzen A."/>
            <person name="Tritt A."/>
            <person name="Sun H."/>
            <person name="Haridas S."/>
            <person name="LaButti K."/>
            <person name="Ohm R.A."/>
            <person name="Kues U."/>
            <person name="Blanchette R.A."/>
            <person name="Grigoriev I.V."/>
            <person name="Minto R.E."/>
            <person name="Hibbett D.S."/>
        </authorList>
    </citation>
    <scope>NUCLEOTIDE SEQUENCE [LARGE SCALE GENOMIC DNA]</scope>
    <source>
        <strain evidence="1 2">FP15055 ss-10</strain>
    </source>
</reference>
<evidence type="ECO:0000313" key="2">
    <source>
        <dbReference type="Proteomes" id="UP000054007"/>
    </source>
</evidence>
<dbReference type="EMBL" id="KN880546">
    <property type="protein sequence ID" value="KIY66701.1"/>
    <property type="molecule type" value="Genomic_DNA"/>
</dbReference>